<evidence type="ECO:0000313" key="2">
    <source>
        <dbReference type="EMBL" id="CAG8831377.1"/>
    </source>
</evidence>
<reference evidence="2 3" key="1">
    <citation type="submission" date="2021-06" db="EMBL/GenBank/DDBJ databases">
        <authorList>
            <person name="Kallberg Y."/>
            <person name="Tangrot J."/>
            <person name="Rosling A."/>
        </authorList>
    </citation>
    <scope>NUCLEOTIDE SEQUENCE [LARGE SCALE GENOMIC DNA]</scope>
    <source>
        <strain evidence="2 3">120-4 pot B 10/14</strain>
    </source>
</reference>
<comment type="caution">
    <text evidence="2">The sequence shown here is derived from an EMBL/GenBank/DDBJ whole genome shotgun (WGS) entry which is preliminary data.</text>
</comment>
<evidence type="ECO:0000313" key="3">
    <source>
        <dbReference type="Proteomes" id="UP000789901"/>
    </source>
</evidence>
<accession>A0ABN7WG87</accession>
<organism evidence="2 3">
    <name type="scientific">Gigaspora margarita</name>
    <dbReference type="NCBI Taxonomy" id="4874"/>
    <lineage>
        <taxon>Eukaryota</taxon>
        <taxon>Fungi</taxon>
        <taxon>Fungi incertae sedis</taxon>
        <taxon>Mucoromycota</taxon>
        <taxon>Glomeromycotina</taxon>
        <taxon>Glomeromycetes</taxon>
        <taxon>Diversisporales</taxon>
        <taxon>Gigasporaceae</taxon>
        <taxon>Gigaspora</taxon>
    </lineage>
</organism>
<protein>
    <submittedName>
        <fullName evidence="2">26991_t:CDS:1</fullName>
    </submittedName>
</protein>
<gene>
    <name evidence="2" type="ORF">GMARGA_LOCUS30644</name>
</gene>
<proteinExistence type="predicted"/>
<feature type="non-terminal residue" evidence="2">
    <location>
        <position position="1"/>
    </location>
</feature>
<keyword evidence="3" id="KW-1185">Reference proteome</keyword>
<name>A0ABN7WG87_GIGMA</name>
<dbReference type="Proteomes" id="UP000789901">
    <property type="component" value="Unassembled WGS sequence"/>
</dbReference>
<keyword evidence="1" id="KW-1133">Transmembrane helix</keyword>
<sequence length="301" mass="34334">DTNGVKQDDKNIQEIIYTAILAGPLSAIVIVANGTKARVTPSIKNTLIRLSNNFRDDLLGNLLFILTKCTKSSASFTEGAFSKEIAKPKKIFYMENQFFCTDPEVWKDDEDERFNVEHHWKKSINTINRLLETITELSPTSTKAFENMIDYKNKIKSEFAKVTQDITKIQKVQDCLEAAQKVLQKSGDLKNSYANYTKTETINIDKIVDANYHNNIICHEYCEPNFGIDHFDGGCCMGPNNICRETKTITKFLEDMKAQYDIANQQYQKYSTDVNNYQSSLSNLQATANAKYELIHKPCKN</sequence>
<dbReference type="EMBL" id="CAJVQB010043705">
    <property type="protein sequence ID" value="CAG8831377.1"/>
    <property type="molecule type" value="Genomic_DNA"/>
</dbReference>
<keyword evidence="1" id="KW-0472">Membrane</keyword>
<feature type="transmembrane region" description="Helical" evidence="1">
    <location>
        <begin position="15"/>
        <end position="34"/>
    </location>
</feature>
<dbReference type="Gene3D" id="3.40.50.300">
    <property type="entry name" value="P-loop containing nucleotide triphosphate hydrolases"/>
    <property type="match status" value="1"/>
</dbReference>
<dbReference type="InterPro" id="IPR027417">
    <property type="entry name" value="P-loop_NTPase"/>
</dbReference>
<keyword evidence="1" id="KW-0812">Transmembrane</keyword>
<evidence type="ECO:0000256" key="1">
    <source>
        <dbReference type="SAM" id="Phobius"/>
    </source>
</evidence>
<dbReference type="PANTHER" id="PTHR32046:SF12">
    <property type="entry name" value="AIG1-TYPE G DOMAIN-CONTAINING PROTEIN"/>
    <property type="match status" value="1"/>
</dbReference>
<dbReference type="PANTHER" id="PTHR32046">
    <property type="entry name" value="G DOMAIN-CONTAINING PROTEIN"/>
    <property type="match status" value="1"/>
</dbReference>